<dbReference type="Gene3D" id="1.20.1050.10">
    <property type="match status" value="1"/>
</dbReference>
<dbReference type="CDD" id="cd03205">
    <property type="entry name" value="GST_C_6"/>
    <property type="match status" value="1"/>
</dbReference>
<accession>A0A0U2VY75</accession>
<dbReference type="Pfam" id="PF13410">
    <property type="entry name" value="GST_C_2"/>
    <property type="match status" value="1"/>
</dbReference>
<dbReference type="EMBL" id="KT201092">
    <property type="protein sequence ID" value="ALS56256.1"/>
    <property type="molecule type" value="Genomic_DNA"/>
</dbReference>
<keyword evidence="2" id="KW-0808">Transferase</keyword>
<proteinExistence type="predicted"/>
<protein>
    <submittedName>
        <fullName evidence="2">Putative glutathione S-transferase</fullName>
    </submittedName>
</protein>
<dbReference type="InterPro" id="IPR050983">
    <property type="entry name" value="GST_Omega/HSP26"/>
</dbReference>
<sequence>MLALDTLIYLRGQSQMKLSHSQSSPFVRKVKLAAHALGLADELELVETNTMDANDPIRLVNPLGKIPALEDGRTILYDSRVIVEYLDAKAGGDKLIPASGAARFETLTRAALMDGIMDAAILVVYEGRMRPEDKYVESFVTYQREKIQRGLEVIAASSPKYRNGAMPDAGEIALACVLDYLDFRQQLNWRDHASNLQDWLADFAAAAPGYEATLPPTA</sequence>
<dbReference type="PANTHER" id="PTHR43968:SF6">
    <property type="entry name" value="GLUTATHIONE S-TRANSFERASE OMEGA"/>
    <property type="match status" value="1"/>
</dbReference>
<dbReference type="AlphaFoldDB" id="A0A0U2VY75"/>
<dbReference type="InterPro" id="IPR036282">
    <property type="entry name" value="Glutathione-S-Trfase_C_sf"/>
</dbReference>
<dbReference type="PROSITE" id="PS50404">
    <property type="entry name" value="GST_NTER"/>
    <property type="match status" value="1"/>
</dbReference>
<dbReference type="InterPro" id="IPR004045">
    <property type="entry name" value="Glutathione_S-Trfase_N"/>
</dbReference>
<dbReference type="GO" id="GO:0016740">
    <property type="term" value="F:transferase activity"/>
    <property type="evidence" value="ECO:0007669"/>
    <property type="project" value="UniProtKB-KW"/>
</dbReference>
<dbReference type="GO" id="GO:0005737">
    <property type="term" value="C:cytoplasm"/>
    <property type="evidence" value="ECO:0007669"/>
    <property type="project" value="TreeGrafter"/>
</dbReference>
<dbReference type="InterPro" id="IPR036249">
    <property type="entry name" value="Thioredoxin-like_sf"/>
</dbReference>
<feature type="domain" description="GST N-terminal" evidence="1">
    <location>
        <begin position="14"/>
        <end position="94"/>
    </location>
</feature>
<dbReference type="PANTHER" id="PTHR43968">
    <property type="match status" value="1"/>
</dbReference>
<dbReference type="Pfam" id="PF13417">
    <property type="entry name" value="GST_N_3"/>
    <property type="match status" value="1"/>
</dbReference>
<evidence type="ECO:0000313" key="2">
    <source>
        <dbReference type="EMBL" id="ALS56256.1"/>
    </source>
</evidence>
<name>A0A0U2VY75_9BACT</name>
<reference evidence="2" key="1">
    <citation type="journal article" date="2016" name="ISME J.">
        <title>Functional metagenomic screen reveals new and diverse microbial rhodopsins.</title>
        <authorList>
            <person name="Pushkarev A."/>
            <person name="Beja O."/>
        </authorList>
    </citation>
    <scope>NUCLEOTIDE SEQUENCE</scope>
</reference>
<organism evidence="2">
    <name type="scientific">uncultured bacterium EIL4H10</name>
    <dbReference type="NCBI Taxonomy" id="1768203"/>
    <lineage>
        <taxon>Bacteria</taxon>
        <taxon>environmental samples</taxon>
    </lineage>
</organism>
<dbReference type="Gene3D" id="3.40.30.10">
    <property type="entry name" value="Glutaredoxin"/>
    <property type="match status" value="1"/>
</dbReference>
<dbReference type="SUPFAM" id="SSF52833">
    <property type="entry name" value="Thioredoxin-like"/>
    <property type="match status" value="1"/>
</dbReference>
<evidence type="ECO:0000259" key="1">
    <source>
        <dbReference type="PROSITE" id="PS50404"/>
    </source>
</evidence>
<dbReference type="SUPFAM" id="SSF47616">
    <property type="entry name" value="GST C-terminal domain-like"/>
    <property type="match status" value="1"/>
</dbReference>